<gene>
    <name evidence="2" type="ORF">MHHB_P0538</name>
</gene>
<comment type="caution">
    <text evidence="2">The sequence shown here is derived from an EMBL/GenBank/DDBJ whole genome shotgun (WGS) entry which is preliminary data.</text>
</comment>
<evidence type="ECO:0000313" key="2">
    <source>
        <dbReference type="EMBL" id="GBF36308.1"/>
    </source>
</evidence>
<sequence>MCDEYLNLPIEITRTIGEIPFTEKIKEVYSKMKKKISYVYLIILFLFLIFYIGIFLAPYLYDKNRFLSLLIYGIYSQICHQMPERSYYIFNHKMGVCARCFGIYTGVLLGMLIYPFIRRLDNFKTPNKWYLILALTPMGIDGTTQLLGLRESFNELRFITGFIAGFVALFYILPVFLGVINKEKVFIEMKHTSHQKSK</sequence>
<dbReference type="EMBL" id="BFAX01000003">
    <property type="protein sequence ID" value="GBF36308.1"/>
    <property type="molecule type" value="Genomic_DNA"/>
</dbReference>
<keyword evidence="1" id="KW-0812">Transmembrane</keyword>
<feature type="transmembrane region" description="Helical" evidence="1">
    <location>
        <begin position="129"/>
        <end position="147"/>
    </location>
</feature>
<dbReference type="Pfam" id="PF09858">
    <property type="entry name" value="DUF2085"/>
    <property type="match status" value="1"/>
</dbReference>
<dbReference type="Proteomes" id="UP000290527">
    <property type="component" value="Unassembled WGS sequence"/>
</dbReference>
<name>A0A401HPY0_9EURY</name>
<keyword evidence="1" id="KW-0472">Membrane</keyword>
<dbReference type="InterPro" id="IPR019206">
    <property type="entry name" value="DUF2085_TM"/>
</dbReference>
<accession>A0A401HPY0</accession>
<evidence type="ECO:0000313" key="3">
    <source>
        <dbReference type="Proteomes" id="UP000290527"/>
    </source>
</evidence>
<feature type="transmembrane region" description="Helical" evidence="1">
    <location>
        <begin position="159"/>
        <end position="180"/>
    </location>
</feature>
<keyword evidence="3" id="KW-1185">Reference proteome</keyword>
<reference evidence="2 3" key="1">
    <citation type="journal article" date="2019" name="Int. J. Syst. Evol. Microbiol.">
        <title>Methanofervidicoccus abyssi gen. nov., sp. nov., a hydrogenotrophic methanogen, isolated from a hydrothermal vent chimney in the Mid-Cayman Spreading Center, the Caribbean Sea.</title>
        <authorList>
            <person name="Sakai S."/>
            <person name="Takaki Y."/>
            <person name="Miyazaki M."/>
            <person name="Ogawara M."/>
            <person name="Yanagawa K."/>
            <person name="Miyazaki J."/>
            <person name="Takai K."/>
        </authorList>
    </citation>
    <scope>NUCLEOTIDE SEQUENCE [LARGE SCALE GENOMIC DNA]</scope>
    <source>
        <strain evidence="2 3">HHB</strain>
    </source>
</reference>
<evidence type="ECO:0000256" key="1">
    <source>
        <dbReference type="SAM" id="Phobius"/>
    </source>
</evidence>
<organism evidence="2 3">
    <name type="scientific">Methanofervidicoccus abyssi</name>
    <dbReference type="NCBI Taxonomy" id="2082189"/>
    <lineage>
        <taxon>Archaea</taxon>
        <taxon>Methanobacteriati</taxon>
        <taxon>Methanobacteriota</taxon>
        <taxon>Methanomada group</taxon>
        <taxon>Methanococci</taxon>
        <taxon>Methanococcales</taxon>
        <taxon>Methanofervidicoccus</taxon>
    </lineage>
</organism>
<dbReference type="AlphaFoldDB" id="A0A401HPY0"/>
<keyword evidence="1" id="KW-1133">Transmembrane helix</keyword>
<evidence type="ECO:0008006" key="4">
    <source>
        <dbReference type="Google" id="ProtNLM"/>
    </source>
</evidence>
<feature type="transmembrane region" description="Helical" evidence="1">
    <location>
        <begin position="96"/>
        <end position="117"/>
    </location>
</feature>
<protein>
    <recommendedName>
        <fullName evidence="4">DUF2085 domain-containing protein</fullName>
    </recommendedName>
</protein>
<proteinExistence type="predicted"/>
<feature type="transmembrane region" description="Helical" evidence="1">
    <location>
        <begin position="38"/>
        <end position="61"/>
    </location>
</feature>